<evidence type="ECO:0000313" key="3">
    <source>
        <dbReference type="Proteomes" id="UP000299102"/>
    </source>
</evidence>
<comment type="caution">
    <text evidence="2">The sequence shown here is derived from an EMBL/GenBank/DDBJ whole genome shotgun (WGS) entry which is preliminary data.</text>
</comment>
<organism evidence="2 3">
    <name type="scientific">Eumeta variegata</name>
    <name type="common">Bagworm moth</name>
    <name type="synonym">Eumeta japonica</name>
    <dbReference type="NCBI Taxonomy" id="151549"/>
    <lineage>
        <taxon>Eukaryota</taxon>
        <taxon>Metazoa</taxon>
        <taxon>Ecdysozoa</taxon>
        <taxon>Arthropoda</taxon>
        <taxon>Hexapoda</taxon>
        <taxon>Insecta</taxon>
        <taxon>Pterygota</taxon>
        <taxon>Neoptera</taxon>
        <taxon>Endopterygota</taxon>
        <taxon>Lepidoptera</taxon>
        <taxon>Glossata</taxon>
        <taxon>Ditrysia</taxon>
        <taxon>Tineoidea</taxon>
        <taxon>Psychidae</taxon>
        <taxon>Oiketicinae</taxon>
        <taxon>Eumeta</taxon>
    </lineage>
</organism>
<dbReference type="Proteomes" id="UP000299102">
    <property type="component" value="Unassembled WGS sequence"/>
</dbReference>
<dbReference type="EMBL" id="BGZK01000042">
    <property type="protein sequence ID" value="GBP10689.1"/>
    <property type="molecule type" value="Genomic_DNA"/>
</dbReference>
<keyword evidence="3" id="KW-1185">Reference proteome</keyword>
<evidence type="ECO:0000313" key="2">
    <source>
        <dbReference type="EMBL" id="GBP10689.1"/>
    </source>
</evidence>
<proteinExistence type="predicted"/>
<reference evidence="2 3" key="1">
    <citation type="journal article" date="2019" name="Commun. Biol.">
        <title>The bagworm genome reveals a unique fibroin gene that provides high tensile strength.</title>
        <authorList>
            <person name="Kono N."/>
            <person name="Nakamura H."/>
            <person name="Ohtoshi R."/>
            <person name="Tomita M."/>
            <person name="Numata K."/>
            <person name="Arakawa K."/>
        </authorList>
    </citation>
    <scope>NUCLEOTIDE SEQUENCE [LARGE SCALE GENOMIC DNA]</scope>
</reference>
<gene>
    <name evidence="2" type="ORF">EVAR_6254_1</name>
</gene>
<dbReference type="AlphaFoldDB" id="A0A4C1T852"/>
<protein>
    <submittedName>
        <fullName evidence="2">Uncharacterized protein</fullName>
    </submittedName>
</protein>
<name>A0A4C1T852_EUMVA</name>
<feature type="region of interest" description="Disordered" evidence="1">
    <location>
        <begin position="1"/>
        <end position="23"/>
    </location>
</feature>
<sequence length="67" mass="7518">MRSLHLPACFPEPPLTTTDPLFAPKSESRLGSELESELESKAELGLKWKEGTNIGTMVDKVIDQYKR</sequence>
<accession>A0A4C1T852</accession>
<evidence type="ECO:0000256" key="1">
    <source>
        <dbReference type="SAM" id="MobiDB-lite"/>
    </source>
</evidence>